<name>I0GPZ3_SELRL</name>
<accession>I0GPZ3</accession>
<dbReference type="HOGENOM" id="CLU_220063_0_0_9"/>
<gene>
    <name evidence="2" type="ordered locus">SELR_11220</name>
</gene>
<evidence type="ECO:0000256" key="1">
    <source>
        <dbReference type="SAM" id="Phobius"/>
    </source>
</evidence>
<proteinExistence type="predicted"/>
<feature type="transmembrane region" description="Helical" evidence="1">
    <location>
        <begin position="13"/>
        <end position="32"/>
    </location>
</feature>
<evidence type="ECO:0000313" key="2">
    <source>
        <dbReference type="EMBL" id="BAL82830.1"/>
    </source>
</evidence>
<keyword evidence="1" id="KW-1133">Transmembrane helix</keyword>
<evidence type="ECO:0000313" key="3">
    <source>
        <dbReference type="Proteomes" id="UP000007887"/>
    </source>
</evidence>
<keyword evidence="1" id="KW-0472">Membrane</keyword>
<dbReference type="PATRIC" id="fig|927704.6.peg.1156"/>
<protein>
    <submittedName>
        <fullName evidence="2">Uncharacterized protein</fullName>
    </submittedName>
</protein>
<dbReference type="EMBL" id="AP012292">
    <property type="protein sequence ID" value="BAL82830.1"/>
    <property type="molecule type" value="Genomic_DNA"/>
</dbReference>
<dbReference type="KEGG" id="sri:SELR_11220"/>
<dbReference type="Proteomes" id="UP000007887">
    <property type="component" value="Chromosome"/>
</dbReference>
<dbReference type="AlphaFoldDB" id="I0GPZ3"/>
<sequence>MRGGADAMSVLDLMAVLGYTATIFSIGYMLGYNANKQK</sequence>
<organism evidence="2 3">
    <name type="scientific">Selenomonas ruminantium subsp. lactilytica (strain NBRC 103574 / TAM6421)</name>
    <dbReference type="NCBI Taxonomy" id="927704"/>
    <lineage>
        <taxon>Bacteria</taxon>
        <taxon>Bacillati</taxon>
        <taxon>Bacillota</taxon>
        <taxon>Negativicutes</taxon>
        <taxon>Selenomonadales</taxon>
        <taxon>Selenomonadaceae</taxon>
        <taxon>Selenomonas</taxon>
    </lineage>
</organism>
<reference evidence="2 3" key="1">
    <citation type="submission" date="2011-10" db="EMBL/GenBank/DDBJ databases">
        <title>Whole genome sequence of Selenomonas ruminantium subsp. lactilytica TAM6421.</title>
        <authorList>
            <person name="Oguchi A."/>
            <person name="Ankai A."/>
            <person name="Kaneko J."/>
            <person name="Yamada-Narita S."/>
            <person name="Fukui S."/>
            <person name="Takahashi M."/>
            <person name="Onodera T."/>
            <person name="Kojima S."/>
            <person name="Fushimi T."/>
            <person name="Abe N."/>
            <person name="Kamio Y."/>
            <person name="Yamazaki S."/>
            <person name="Fujita N."/>
        </authorList>
    </citation>
    <scope>NUCLEOTIDE SEQUENCE [LARGE SCALE GENOMIC DNA]</scope>
    <source>
        <strain evidence="3">NBRC 103574 / TAM6421</strain>
    </source>
</reference>
<keyword evidence="1" id="KW-0812">Transmembrane</keyword>